<evidence type="ECO:0000313" key="2">
    <source>
        <dbReference type="EMBL" id="RKP35961.1"/>
    </source>
</evidence>
<sequence length="99" mass="11394">MTLALLALTVNTFNACAAPTDDPAGLRDRFPQWCRDKSCQIRDKMGRVKENADNLAHLQSSYRNDYDYYSSADTYFDPEEEERNYQAQKAKENALNGIY</sequence>
<feature type="chain" id="PRO_5020526760" description="Lipoprotein" evidence="1">
    <location>
        <begin position="18"/>
        <end position="99"/>
    </location>
</feature>
<protein>
    <recommendedName>
        <fullName evidence="4">Lipoprotein</fullName>
    </recommendedName>
</protein>
<proteinExistence type="predicted"/>
<dbReference type="EMBL" id="ML002745">
    <property type="protein sequence ID" value="RKP35961.1"/>
    <property type="molecule type" value="Genomic_DNA"/>
</dbReference>
<keyword evidence="3" id="KW-1185">Reference proteome</keyword>
<evidence type="ECO:0000256" key="1">
    <source>
        <dbReference type="SAM" id="SignalP"/>
    </source>
</evidence>
<dbReference type="Proteomes" id="UP000268162">
    <property type="component" value="Unassembled WGS sequence"/>
</dbReference>
<accession>A0A4P9ZT12</accession>
<evidence type="ECO:0000313" key="3">
    <source>
        <dbReference type="Proteomes" id="UP000268162"/>
    </source>
</evidence>
<reference evidence="3" key="1">
    <citation type="journal article" date="2018" name="Nat. Microbiol.">
        <title>Leveraging single-cell genomics to expand the fungal tree of life.</title>
        <authorList>
            <person name="Ahrendt S.R."/>
            <person name="Quandt C.A."/>
            <person name="Ciobanu D."/>
            <person name="Clum A."/>
            <person name="Salamov A."/>
            <person name="Andreopoulos B."/>
            <person name="Cheng J.F."/>
            <person name="Woyke T."/>
            <person name="Pelin A."/>
            <person name="Henrissat B."/>
            <person name="Reynolds N.K."/>
            <person name="Benny G.L."/>
            <person name="Smith M.E."/>
            <person name="James T.Y."/>
            <person name="Grigoriev I.V."/>
        </authorList>
    </citation>
    <scope>NUCLEOTIDE SEQUENCE [LARGE SCALE GENOMIC DNA]</scope>
    <source>
        <strain evidence="3">RSA 468</strain>
    </source>
</reference>
<gene>
    <name evidence="2" type="ORF">BJ085DRAFT_34272</name>
</gene>
<keyword evidence="1" id="KW-0732">Signal</keyword>
<name>A0A4P9ZT12_9FUNG</name>
<feature type="signal peptide" evidence="1">
    <location>
        <begin position="1"/>
        <end position="17"/>
    </location>
</feature>
<organism evidence="2 3">
    <name type="scientific">Dimargaris cristalligena</name>
    <dbReference type="NCBI Taxonomy" id="215637"/>
    <lineage>
        <taxon>Eukaryota</taxon>
        <taxon>Fungi</taxon>
        <taxon>Fungi incertae sedis</taxon>
        <taxon>Zoopagomycota</taxon>
        <taxon>Kickxellomycotina</taxon>
        <taxon>Dimargaritomycetes</taxon>
        <taxon>Dimargaritales</taxon>
        <taxon>Dimargaritaceae</taxon>
        <taxon>Dimargaris</taxon>
    </lineage>
</organism>
<evidence type="ECO:0008006" key="4">
    <source>
        <dbReference type="Google" id="ProtNLM"/>
    </source>
</evidence>
<dbReference type="AlphaFoldDB" id="A0A4P9ZT12"/>